<proteinExistence type="predicted"/>
<dbReference type="EMBL" id="AMGM01000289">
    <property type="protein sequence ID" value="EKB47166.1"/>
    <property type="molecule type" value="Genomic_DNA"/>
</dbReference>
<comment type="caution">
    <text evidence="2">The sequence shown here is derived from an EMBL/GenBank/DDBJ whole genome shotgun (WGS) entry which is preliminary data.</text>
</comment>
<reference evidence="2 3" key="1">
    <citation type="journal article" date="2012" name="J. Bacteriol.">
        <title>Draft Genome Sequence of Cecembia lonarensis Strain LW9T, Isolated from Lonar Lake, a Haloalkaline Lake in India.</title>
        <authorList>
            <person name="Shivaji S."/>
            <person name="Ara S."/>
            <person name="Singh A."/>
            <person name="Pinnaka A.K."/>
        </authorList>
    </citation>
    <scope>NUCLEOTIDE SEQUENCE [LARGE SCALE GENOMIC DNA]</scope>
    <source>
        <strain evidence="2 3">LW9</strain>
    </source>
</reference>
<dbReference type="Proteomes" id="UP000004478">
    <property type="component" value="Unassembled WGS sequence"/>
</dbReference>
<evidence type="ECO:0000313" key="2">
    <source>
        <dbReference type="EMBL" id="EKB47166.1"/>
    </source>
</evidence>
<evidence type="ECO:0000313" key="3">
    <source>
        <dbReference type="Proteomes" id="UP000004478"/>
    </source>
</evidence>
<dbReference type="PATRIC" id="fig|1225176.3.peg.4510"/>
<dbReference type="OrthoDB" id="9770340at2"/>
<protein>
    <recommendedName>
        <fullName evidence="1">RiboL-PSP-HEPN domain-containing protein</fullName>
    </recommendedName>
</protein>
<dbReference type="AlphaFoldDB" id="K1KXE4"/>
<accession>K1KXE4</accession>
<evidence type="ECO:0000259" key="1">
    <source>
        <dbReference type="Pfam" id="PF18735"/>
    </source>
</evidence>
<feature type="domain" description="RiboL-PSP-HEPN" evidence="1">
    <location>
        <begin position="27"/>
        <end position="170"/>
    </location>
</feature>
<name>K1KXE4_CECL9</name>
<dbReference type="Pfam" id="PF18735">
    <property type="entry name" value="HEPN_RiboL-PSP"/>
    <property type="match status" value="1"/>
</dbReference>
<organism evidence="2 3">
    <name type="scientific">Cecembia lonarensis (strain CCUG 58316 / KCTC 22772 / LW9)</name>
    <dbReference type="NCBI Taxonomy" id="1225176"/>
    <lineage>
        <taxon>Bacteria</taxon>
        <taxon>Pseudomonadati</taxon>
        <taxon>Bacteroidota</taxon>
        <taxon>Cytophagia</taxon>
        <taxon>Cytophagales</taxon>
        <taxon>Cyclobacteriaceae</taxon>
        <taxon>Cecembia</taxon>
    </lineage>
</organism>
<keyword evidence="3" id="KW-1185">Reference proteome</keyword>
<sequence length="174" mass="19581">MTHEIGEGAVQSLYDDYLGLESDLRSTPSGLAALSRSYPKHLLLAAASSLEDRVKRLVSQIFERDGTDRLATFVSKRVMARSYHTLFDWKAGSARGFFSSFGDACGQAFKTELQSNRELKEQHEAFMRLGQLRNLLVHNDYASAPVELTPKEIMNKYELALGFVDRIESFVVIN</sequence>
<gene>
    <name evidence="2" type="ORF">B879_04241</name>
</gene>
<dbReference type="InterPro" id="IPR041519">
    <property type="entry name" value="HEPN_RiboL-PSP"/>
</dbReference>